<keyword evidence="2" id="KW-1185">Reference proteome</keyword>
<name>A0A916U8N5_9ACTN</name>
<reference evidence="1" key="1">
    <citation type="journal article" date="2014" name="Int. J. Syst. Evol. Microbiol.">
        <title>Complete genome sequence of Corynebacterium casei LMG S-19264T (=DSM 44701T), isolated from a smear-ripened cheese.</title>
        <authorList>
            <consortium name="US DOE Joint Genome Institute (JGI-PGF)"/>
            <person name="Walter F."/>
            <person name="Albersmeier A."/>
            <person name="Kalinowski J."/>
            <person name="Ruckert C."/>
        </authorList>
    </citation>
    <scope>NUCLEOTIDE SEQUENCE</scope>
    <source>
        <strain evidence="1">CGMCC 1.15478</strain>
    </source>
</reference>
<organism evidence="1 2">
    <name type="scientific">Hoyosella rhizosphaerae</name>
    <dbReference type="NCBI Taxonomy" id="1755582"/>
    <lineage>
        <taxon>Bacteria</taxon>
        <taxon>Bacillati</taxon>
        <taxon>Actinomycetota</taxon>
        <taxon>Actinomycetes</taxon>
        <taxon>Mycobacteriales</taxon>
        <taxon>Hoyosellaceae</taxon>
        <taxon>Hoyosella</taxon>
    </lineage>
</organism>
<accession>A0A916U8N5</accession>
<comment type="caution">
    <text evidence="1">The sequence shown here is derived from an EMBL/GenBank/DDBJ whole genome shotgun (WGS) entry which is preliminary data.</text>
</comment>
<dbReference type="EMBL" id="BMJH01000001">
    <property type="protein sequence ID" value="GGC63912.1"/>
    <property type="molecule type" value="Genomic_DNA"/>
</dbReference>
<dbReference type="Proteomes" id="UP000641514">
    <property type="component" value="Unassembled WGS sequence"/>
</dbReference>
<reference evidence="1" key="2">
    <citation type="submission" date="2020-09" db="EMBL/GenBank/DDBJ databases">
        <authorList>
            <person name="Sun Q."/>
            <person name="Zhou Y."/>
        </authorList>
    </citation>
    <scope>NUCLEOTIDE SEQUENCE</scope>
    <source>
        <strain evidence="1">CGMCC 1.15478</strain>
    </source>
</reference>
<evidence type="ECO:0000313" key="1">
    <source>
        <dbReference type="EMBL" id="GGC63912.1"/>
    </source>
</evidence>
<evidence type="ECO:0000313" key="2">
    <source>
        <dbReference type="Proteomes" id="UP000641514"/>
    </source>
</evidence>
<protein>
    <submittedName>
        <fullName evidence="1">Uncharacterized protein</fullName>
    </submittedName>
</protein>
<proteinExistence type="predicted"/>
<gene>
    <name evidence="1" type="ORF">GCM10011410_15450</name>
</gene>
<dbReference type="AlphaFoldDB" id="A0A916U8N5"/>
<sequence length="60" mass="6934">MHWQPTAVAETRCERWCSHWNPRTFYPDRGEAVHASTDLGEDFADAIHYEAVLADTLETQ</sequence>